<dbReference type="AlphaFoldDB" id="A0A0S3EYA8"/>
<dbReference type="InterPro" id="IPR039426">
    <property type="entry name" value="TonB-dep_rcpt-like"/>
</dbReference>
<dbReference type="GO" id="GO:0009279">
    <property type="term" value="C:cell outer membrane"/>
    <property type="evidence" value="ECO:0007669"/>
    <property type="project" value="UniProtKB-SubCell"/>
</dbReference>
<keyword evidence="17" id="KW-1185">Reference proteome</keyword>
<dbReference type="RefSeq" id="WP_062064062.1">
    <property type="nucleotide sequence ID" value="NZ_CP013264.1"/>
</dbReference>
<dbReference type="InterPro" id="IPR012910">
    <property type="entry name" value="Plug_dom"/>
</dbReference>
<reference evidence="16 17" key="1">
    <citation type="submission" date="2015-11" db="EMBL/GenBank/DDBJ databases">
        <title>A Two-component Flavoprotein Monooxygenase System MeaXY Responsible for para-Hydroxylation of 2-Methyl-6-ethylaniline and 2,6-Diethylaniline in Sphingobium baderi DE-13.</title>
        <authorList>
            <person name="Cheng M."/>
            <person name="Meng Q."/>
            <person name="Yang Y."/>
            <person name="Chu C."/>
            <person name="Yan X."/>
            <person name="He J."/>
            <person name="Li S."/>
        </authorList>
    </citation>
    <scope>NUCLEOTIDE SEQUENCE [LARGE SCALE GENOMIC DNA]</scope>
    <source>
        <strain evidence="16 17">DE-13</strain>
    </source>
</reference>
<name>A0A0S3EYA8_9SPHN</name>
<evidence type="ECO:0000256" key="12">
    <source>
        <dbReference type="RuleBase" id="RU003357"/>
    </source>
</evidence>
<evidence type="ECO:0000256" key="8">
    <source>
        <dbReference type="ARBA" id="ARBA00023077"/>
    </source>
</evidence>
<evidence type="ECO:0000256" key="1">
    <source>
        <dbReference type="ARBA" id="ARBA00004571"/>
    </source>
</evidence>
<comment type="subcellular location">
    <subcellularLocation>
        <location evidence="1 11">Cell outer membrane</location>
        <topology evidence="1 11">Multi-pass membrane protein</topology>
    </subcellularLocation>
</comment>
<dbReference type="PANTHER" id="PTHR32552:SF81">
    <property type="entry name" value="TONB-DEPENDENT OUTER MEMBRANE RECEPTOR"/>
    <property type="match status" value="1"/>
</dbReference>
<keyword evidence="10 11" id="KW-0998">Cell outer membrane</keyword>
<evidence type="ECO:0000313" key="17">
    <source>
        <dbReference type="Proteomes" id="UP000056968"/>
    </source>
</evidence>
<keyword evidence="2 11" id="KW-0813">Transport</keyword>
<evidence type="ECO:0000259" key="15">
    <source>
        <dbReference type="Pfam" id="PF07715"/>
    </source>
</evidence>
<keyword evidence="4" id="KW-0410">Iron transport</keyword>
<evidence type="ECO:0000256" key="10">
    <source>
        <dbReference type="ARBA" id="ARBA00023237"/>
    </source>
</evidence>
<proteinExistence type="inferred from homology"/>
<dbReference type="Pfam" id="PF07715">
    <property type="entry name" value="Plug"/>
    <property type="match status" value="1"/>
</dbReference>
<keyword evidence="6" id="KW-0408">Iron</keyword>
<feature type="domain" description="TonB-dependent receptor-like beta-barrel" evidence="14">
    <location>
        <begin position="268"/>
        <end position="787"/>
    </location>
</feature>
<dbReference type="GO" id="GO:0006826">
    <property type="term" value="P:iron ion transport"/>
    <property type="evidence" value="ECO:0007669"/>
    <property type="project" value="UniProtKB-KW"/>
</dbReference>
<keyword evidence="16" id="KW-0675">Receptor</keyword>
<accession>A0A0S3EYA8</accession>
<dbReference type="PROSITE" id="PS52016">
    <property type="entry name" value="TONB_DEPENDENT_REC_3"/>
    <property type="match status" value="1"/>
</dbReference>
<evidence type="ECO:0000313" key="16">
    <source>
        <dbReference type="EMBL" id="ALR20419.1"/>
    </source>
</evidence>
<feature type="domain" description="TonB-dependent receptor plug" evidence="15">
    <location>
        <begin position="54"/>
        <end position="164"/>
    </location>
</feature>
<dbReference type="Proteomes" id="UP000056968">
    <property type="component" value="Chromosome"/>
</dbReference>
<evidence type="ECO:0000256" key="7">
    <source>
        <dbReference type="ARBA" id="ARBA00023065"/>
    </source>
</evidence>
<dbReference type="Pfam" id="PF00593">
    <property type="entry name" value="TonB_dep_Rec_b-barrel"/>
    <property type="match status" value="1"/>
</dbReference>
<evidence type="ECO:0000259" key="14">
    <source>
        <dbReference type="Pfam" id="PF00593"/>
    </source>
</evidence>
<comment type="similarity">
    <text evidence="11 12">Belongs to the TonB-dependent receptor family.</text>
</comment>
<organism evidence="16 17">
    <name type="scientific">Sphingobium baderi</name>
    <dbReference type="NCBI Taxonomy" id="1332080"/>
    <lineage>
        <taxon>Bacteria</taxon>
        <taxon>Pseudomonadati</taxon>
        <taxon>Pseudomonadota</taxon>
        <taxon>Alphaproteobacteria</taxon>
        <taxon>Sphingomonadales</taxon>
        <taxon>Sphingomonadaceae</taxon>
        <taxon>Sphingobium</taxon>
    </lineage>
</organism>
<keyword evidence="13" id="KW-0732">Signal</keyword>
<dbReference type="STRING" id="1332080.ATN00_08945"/>
<feature type="chain" id="PRO_5006611811" evidence="13">
    <location>
        <begin position="29"/>
        <end position="824"/>
    </location>
</feature>
<sequence>MNIYIEKSTLFATTILSLGLLSIAPAAAQAGAVDEDQGGIREIVVTARKVSENLQTTPVAVTALDTTALQQRQITSVAQIVQAAPSLSIQIGGTGNSGLAYVAIRGNAQNSPNSATDAAVGIYVDGVYYGRPMIGNLGLLDLASAEVLRGTQGTLFGRNTTGGALNLTTVVPGGELTGYIRGTLGNRDFRSVEGAVTLPLNGDELSLRVAGRYSERGPLGKNPLRAVDPETIKHDINARATLRFAPAGSPLEIIIRGDIIRTKDSYNNSALTAVNPTGASAGLYASQNISQYLQSQGNNFYRNYSNPQTGSDNVDSPWNHNRAEGVSGTIEYDLGGAQIKSITAWRHSNTGDQADIDGTPVPVISYGSDYVQRQFSEELQISGKVDRLDWIFGGMYFRESGHEQTESYPFQKTDLKFLALNPAFGPNYANGQIAPSTFGFSNFKSSSRALFAQANYELTDSLRATAGFRYTWDTRSIVRRGINNATSAPEYIITPVASLGFPVRVVQPGTCQVGVNAGTVAGDACAQPLSAKFKYPAWTLGLDYQMGDGKFIYAKTGGAAMAGGFNTRQTPPGFGSFKPEKVKDAEIGFKGDFLDRRLRVNLAGFYVWRNDAQNIVNLFANGALTQFVQNAGKVRSHGIELETTAQPWEGMELNVAASRLWSKYKAGSFTGVSGVTGMTIDRSGEEVLQAPKWIYNVAATQRIPYSGGELVASMNYAYQGSRAMCNDTPDLTYGTSATNPADTAAKRAADYAVYNQQCKLKGYGLLNGRIGLELNNGIELSIWGKNLLETHYYVSQFNGYLSLGQSIKFQGAPQTFGATIGYKF</sequence>
<evidence type="ECO:0000256" key="9">
    <source>
        <dbReference type="ARBA" id="ARBA00023136"/>
    </source>
</evidence>
<feature type="signal peptide" evidence="13">
    <location>
        <begin position="1"/>
        <end position="28"/>
    </location>
</feature>
<evidence type="ECO:0000256" key="5">
    <source>
        <dbReference type="ARBA" id="ARBA00022692"/>
    </source>
</evidence>
<evidence type="ECO:0000256" key="2">
    <source>
        <dbReference type="ARBA" id="ARBA00022448"/>
    </source>
</evidence>
<keyword evidence="8 12" id="KW-0798">TonB box</keyword>
<evidence type="ECO:0000256" key="11">
    <source>
        <dbReference type="PROSITE-ProRule" id="PRU01360"/>
    </source>
</evidence>
<evidence type="ECO:0000256" key="13">
    <source>
        <dbReference type="SAM" id="SignalP"/>
    </source>
</evidence>
<gene>
    <name evidence="16" type="ORF">ATN00_08945</name>
</gene>
<dbReference type="OrthoDB" id="7455607at2"/>
<evidence type="ECO:0000256" key="6">
    <source>
        <dbReference type="ARBA" id="ARBA00023004"/>
    </source>
</evidence>
<keyword evidence="5 11" id="KW-0812">Transmembrane</keyword>
<keyword evidence="7" id="KW-0406">Ion transport</keyword>
<protein>
    <submittedName>
        <fullName evidence="16">TonB-dependent receptor</fullName>
    </submittedName>
</protein>
<dbReference type="EMBL" id="CP013264">
    <property type="protein sequence ID" value="ALR20419.1"/>
    <property type="molecule type" value="Genomic_DNA"/>
</dbReference>
<dbReference type="InterPro" id="IPR000531">
    <property type="entry name" value="Beta-barrel_TonB"/>
</dbReference>
<dbReference type="PANTHER" id="PTHR32552">
    <property type="entry name" value="FERRICHROME IRON RECEPTOR-RELATED"/>
    <property type="match status" value="1"/>
</dbReference>
<keyword evidence="3 11" id="KW-1134">Transmembrane beta strand</keyword>
<dbReference type="KEGG" id="sbd:ATN00_08945"/>
<evidence type="ECO:0000256" key="4">
    <source>
        <dbReference type="ARBA" id="ARBA00022496"/>
    </source>
</evidence>
<dbReference type="Gene3D" id="2.40.170.20">
    <property type="entry name" value="TonB-dependent receptor, beta-barrel domain"/>
    <property type="match status" value="1"/>
</dbReference>
<evidence type="ECO:0000256" key="3">
    <source>
        <dbReference type="ARBA" id="ARBA00022452"/>
    </source>
</evidence>
<keyword evidence="9 11" id="KW-0472">Membrane</keyword>
<dbReference type="InterPro" id="IPR036942">
    <property type="entry name" value="Beta-barrel_TonB_sf"/>
</dbReference>
<dbReference type="SUPFAM" id="SSF56935">
    <property type="entry name" value="Porins"/>
    <property type="match status" value="1"/>
</dbReference>